<feature type="transmembrane region" description="Helical" evidence="8">
    <location>
        <begin position="12"/>
        <end position="37"/>
    </location>
</feature>
<comment type="caution">
    <text evidence="9">The sequence shown here is derived from an EMBL/GenBank/DDBJ whole genome shotgun (WGS) entry which is preliminary data.</text>
</comment>
<evidence type="ECO:0000256" key="2">
    <source>
        <dbReference type="ARBA" id="ARBA00005811"/>
    </source>
</evidence>
<protein>
    <submittedName>
        <fullName evidence="9">Protein TolR</fullName>
    </submittedName>
</protein>
<keyword evidence="5 8" id="KW-1133">Transmembrane helix</keyword>
<feature type="non-terminal residue" evidence="9">
    <location>
        <position position="72"/>
    </location>
</feature>
<dbReference type="GO" id="GO:0022857">
    <property type="term" value="F:transmembrane transporter activity"/>
    <property type="evidence" value="ECO:0007669"/>
    <property type="project" value="InterPro"/>
</dbReference>
<dbReference type="AlphaFoldDB" id="A0A2N4XWV3"/>
<keyword evidence="7" id="KW-0653">Protein transport</keyword>
<comment type="subcellular location">
    <subcellularLocation>
        <location evidence="1">Cell membrane</location>
        <topology evidence="1">Single-pass membrane protein</topology>
    </subcellularLocation>
    <subcellularLocation>
        <location evidence="7">Cell membrane</location>
        <topology evidence="7">Single-pass type II membrane protein</topology>
    </subcellularLocation>
</comment>
<dbReference type="InterPro" id="IPR003400">
    <property type="entry name" value="ExbD"/>
</dbReference>
<dbReference type="Pfam" id="PF02472">
    <property type="entry name" value="ExbD"/>
    <property type="match status" value="1"/>
</dbReference>
<evidence type="ECO:0000256" key="4">
    <source>
        <dbReference type="ARBA" id="ARBA00022692"/>
    </source>
</evidence>
<proteinExistence type="inferred from homology"/>
<evidence type="ECO:0000313" key="10">
    <source>
        <dbReference type="Proteomes" id="UP000234253"/>
    </source>
</evidence>
<organism evidence="9 10">
    <name type="scientific">Candidatus Palibaumannia cicadellinicola</name>
    <dbReference type="NCBI Taxonomy" id="186490"/>
    <lineage>
        <taxon>Bacteria</taxon>
        <taxon>Pseudomonadati</taxon>
        <taxon>Pseudomonadota</taxon>
        <taxon>Gammaproteobacteria</taxon>
        <taxon>Candidatus Palibaumannia</taxon>
    </lineage>
</organism>
<dbReference type="EMBL" id="NJPO01000089">
    <property type="protein sequence ID" value="PLK58687.1"/>
    <property type="molecule type" value="Genomic_DNA"/>
</dbReference>
<dbReference type="GO" id="GO:0015031">
    <property type="term" value="P:protein transport"/>
    <property type="evidence" value="ECO:0007669"/>
    <property type="project" value="UniProtKB-KW"/>
</dbReference>
<evidence type="ECO:0000256" key="8">
    <source>
        <dbReference type="SAM" id="Phobius"/>
    </source>
</evidence>
<reference evidence="9 10" key="1">
    <citation type="submission" date="2017-06" db="EMBL/GenBank/DDBJ databases">
        <title>Metabolic interaction between xylem feeders and their symbionts.</title>
        <authorList>
            <person name="Chouaia B."/>
        </authorList>
    </citation>
    <scope>NUCLEOTIDE SEQUENCE [LARGE SCALE GENOMIC DNA]</scope>
    <source>
        <strain evidence="9 10">Gra</strain>
    </source>
</reference>
<keyword evidence="3" id="KW-1003">Cell membrane</keyword>
<dbReference type="GO" id="GO:0005886">
    <property type="term" value="C:plasma membrane"/>
    <property type="evidence" value="ECO:0007669"/>
    <property type="project" value="UniProtKB-SubCell"/>
</dbReference>
<evidence type="ECO:0000256" key="3">
    <source>
        <dbReference type="ARBA" id="ARBA00022475"/>
    </source>
</evidence>
<dbReference type="Proteomes" id="UP000234253">
    <property type="component" value="Unassembled WGS sequence"/>
</dbReference>
<evidence type="ECO:0000256" key="6">
    <source>
        <dbReference type="ARBA" id="ARBA00023136"/>
    </source>
</evidence>
<keyword evidence="7" id="KW-0813">Transport</keyword>
<evidence type="ECO:0000256" key="5">
    <source>
        <dbReference type="ARBA" id="ARBA00022989"/>
    </source>
</evidence>
<name>A0A2N4XWV3_9GAMM</name>
<gene>
    <name evidence="9" type="ORF">CEX73_01820</name>
</gene>
<keyword evidence="4 7" id="KW-0812">Transmembrane</keyword>
<evidence type="ECO:0000313" key="9">
    <source>
        <dbReference type="EMBL" id="PLK58687.1"/>
    </source>
</evidence>
<sequence>MARRRVRREINVDINLIPLLDVLLVLVLVLMATGPIITHSIEVDLPDGTHLNSVTSDDTKSVIVEVRGRNQY</sequence>
<evidence type="ECO:0000256" key="7">
    <source>
        <dbReference type="RuleBase" id="RU003879"/>
    </source>
</evidence>
<keyword evidence="6 8" id="KW-0472">Membrane</keyword>
<accession>A0A2N4XWV3</accession>
<comment type="similarity">
    <text evidence="2 7">Belongs to the ExbD/TolR family.</text>
</comment>
<evidence type="ECO:0000256" key="1">
    <source>
        <dbReference type="ARBA" id="ARBA00004162"/>
    </source>
</evidence>